<organism evidence="2 3">
    <name type="scientific">Vibrio hangzhouensis</name>
    <dbReference type="NCBI Taxonomy" id="462991"/>
    <lineage>
        <taxon>Bacteria</taxon>
        <taxon>Pseudomonadati</taxon>
        <taxon>Pseudomonadota</taxon>
        <taxon>Gammaproteobacteria</taxon>
        <taxon>Vibrionales</taxon>
        <taxon>Vibrionaceae</taxon>
        <taxon>Vibrio</taxon>
    </lineage>
</organism>
<keyword evidence="1" id="KW-0472">Membrane</keyword>
<evidence type="ECO:0000256" key="1">
    <source>
        <dbReference type="SAM" id="Phobius"/>
    </source>
</evidence>
<evidence type="ECO:0000313" key="3">
    <source>
        <dbReference type="Proteomes" id="UP000236721"/>
    </source>
</evidence>
<dbReference type="EMBL" id="FNVG01000015">
    <property type="protein sequence ID" value="SEG46296.1"/>
    <property type="molecule type" value="Genomic_DNA"/>
</dbReference>
<accession>A0A1H6AEY1</accession>
<keyword evidence="1" id="KW-1133">Transmembrane helix</keyword>
<reference evidence="3" key="1">
    <citation type="submission" date="2016-10" db="EMBL/GenBank/DDBJ databases">
        <authorList>
            <person name="Varghese N."/>
            <person name="Submissions S."/>
        </authorList>
    </citation>
    <scope>NUCLEOTIDE SEQUENCE [LARGE SCALE GENOMIC DNA]</scope>
    <source>
        <strain evidence="3">CGMCC 1.7062</strain>
    </source>
</reference>
<proteinExistence type="predicted"/>
<gene>
    <name evidence="2" type="ORF">SAMN04488244_1154</name>
</gene>
<name>A0A1H6AEY1_9VIBR</name>
<evidence type="ECO:0000313" key="2">
    <source>
        <dbReference type="EMBL" id="SEG46296.1"/>
    </source>
</evidence>
<dbReference type="Proteomes" id="UP000236721">
    <property type="component" value="Unassembled WGS sequence"/>
</dbReference>
<sequence length="145" mass="15999">MLGKRGRGVISKQRGGTLIEVLIAFCIIAVSALGLAKLQAYMEQRSDYAYHSLQALGLAEAKLEWFRTRGADGESSTMDVADFTLDIVDGLDSSHPIYTVSWTVPQITMAGAVKTVQVDVSWSDRLNRTHTLSLATQISRYNEFE</sequence>
<feature type="transmembrane region" description="Helical" evidence="1">
    <location>
        <begin position="21"/>
        <end position="42"/>
    </location>
</feature>
<keyword evidence="1" id="KW-0812">Transmembrane</keyword>
<dbReference type="AlphaFoldDB" id="A0A1H6AEY1"/>
<keyword evidence="3" id="KW-1185">Reference proteome</keyword>
<protein>
    <submittedName>
        <fullName evidence="2">Type IV pilus assembly protein PilV</fullName>
    </submittedName>
</protein>